<keyword evidence="5 7" id="KW-1133">Transmembrane helix</keyword>
<evidence type="ECO:0000256" key="6">
    <source>
        <dbReference type="ARBA" id="ARBA00023136"/>
    </source>
</evidence>
<evidence type="ECO:0000256" key="7">
    <source>
        <dbReference type="SAM" id="Phobius"/>
    </source>
</evidence>
<keyword evidence="3" id="KW-1003">Cell membrane</keyword>
<organism evidence="8 9">
    <name type="scientific">Succinivibrio faecicola</name>
    <dbReference type="NCBI Taxonomy" id="2820300"/>
    <lineage>
        <taxon>Bacteria</taxon>
        <taxon>Pseudomonadati</taxon>
        <taxon>Pseudomonadota</taxon>
        <taxon>Gammaproteobacteria</taxon>
        <taxon>Aeromonadales</taxon>
        <taxon>Succinivibrionaceae</taxon>
        <taxon>Succinivibrio</taxon>
    </lineage>
</organism>
<dbReference type="InterPro" id="IPR001851">
    <property type="entry name" value="ABC_transp_permease"/>
</dbReference>
<feature type="transmembrane region" description="Helical" evidence="7">
    <location>
        <begin position="224"/>
        <end position="243"/>
    </location>
</feature>
<evidence type="ECO:0000313" key="8">
    <source>
        <dbReference type="EMBL" id="MBW7570313.1"/>
    </source>
</evidence>
<comment type="similarity">
    <text evidence="2">Belongs to the binding-protein-dependent transport system permease family. AraH/RbsC subfamily.</text>
</comment>
<reference evidence="8 9" key="1">
    <citation type="submission" date="2021-03" db="EMBL/GenBank/DDBJ databases">
        <title>Succinivibrio sp. nov. isolated from feces of cow.</title>
        <authorList>
            <person name="Choi J.-Y."/>
        </authorList>
    </citation>
    <scope>NUCLEOTIDE SEQUENCE [LARGE SCALE GENOMIC DNA]</scope>
    <source>
        <strain evidence="8 9">AGMB01872</strain>
    </source>
</reference>
<comment type="caution">
    <text evidence="8">The sequence shown here is derived from an EMBL/GenBank/DDBJ whole genome shotgun (WGS) entry which is preliminary data.</text>
</comment>
<dbReference type="PANTHER" id="PTHR32196:SF19">
    <property type="entry name" value="GALACTOFURANOSE TRANSPORTER PERMEASE PROTEIN YTFT"/>
    <property type="match status" value="1"/>
</dbReference>
<evidence type="ECO:0000256" key="4">
    <source>
        <dbReference type="ARBA" id="ARBA00022692"/>
    </source>
</evidence>
<protein>
    <submittedName>
        <fullName evidence="8">ABC transporter permease</fullName>
    </submittedName>
</protein>
<feature type="transmembrane region" description="Helical" evidence="7">
    <location>
        <begin position="264"/>
        <end position="290"/>
    </location>
</feature>
<feature type="transmembrane region" description="Helical" evidence="7">
    <location>
        <begin position="77"/>
        <end position="95"/>
    </location>
</feature>
<name>A0ABS7DG78_9GAMM</name>
<evidence type="ECO:0000256" key="1">
    <source>
        <dbReference type="ARBA" id="ARBA00004429"/>
    </source>
</evidence>
<dbReference type="Proteomes" id="UP000731465">
    <property type="component" value="Unassembled WGS sequence"/>
</dbReference>
<gene>
    <name evidence="8" type="ORF">J5V48_05325</name>
</gene>
<dbReference type="Pfam" id="PF02653">
    <property type="entry name" value="BPD_transp_2"/>
    <property type="match status" value="1"/>
</dbReference>
<feature type="transmembrane region" description="Helical" evidence="7">
    <location>
        <begin position="52"/>
        <end position="70"/>
    </location>
</feature>
<feature type="transmembrane region" description="Helical" evidence="7">
    <location>
        <begin position="135"/>
        <end position="153"/>
    </location>
</feature>
<dbReference type="CDD" id="cd06579">
    <property type="entry name" value="TM_PBP1_transp_AraH_like"/>
    <property type="match status" value="1"/>
</dbReference>
<dbReference type="PANTHER" id="PTHR32196">
    <property type="entry name" value="ABC TRANSPORTER PERMEASE PROTEIN YPHD-RELATED-RELATED"/>
    <property type="match status" value="1"/>
</dbReference>
<accession>A0ABS7DG78</accession>
<evidence type="ECO:0000256" key="2">
    <source>
        <dbReference type="ARBA" id="ARBA00007942"/>
    </source>
</evidence>
<keyword evidence="9" id="KW-1185">Reference proteome</keyword>
<dbReference type="RefSeq" id="WP_219937536.1">
    <property type="nucleotide sequence ID" value="NZ_JAGFNY010000014.1"/>
</dbReference>
<comment type="subcellular location">
    <subcellularLocation>
        <location evidence="1">Cell inner membrane</location>
        <topology evidence="1">Multi-pass membrane protein</topology>
    </subcellularLocation>
</comment>
<dbReference type="EMBL" id="JAGFNY010000014">
    <property type="protein sequence ID" value="MBW7570313.1"/>
    <property type="molecule type" value="Genomic_DNA"/>
</dbReference>
<feature type="transmembrane region" description="Helical" evidence="7">
    <location>
        <begin position="173"/>
        <end position="194"/>
    </location>
</feature>
<feature type="transmembrane region" description="Helical" evidence="7">
    <location>
        <begin position="101"/>
        <end position="123"/>
    </location>
</feature>
<sequence length="351" mass="37288">MVNLFRSFFKSSLALPLMALFVLLMFNAFFVDDFFKIEVMENGNLYGRPVDILYRASSLIILSLGMTFVIATGGIDISVGAVVAISSATCCVLLGGDISGIPAHPFFVAILCSLGVGILAGIWNGTLVAKFKIQAMVATLILMTAGRGIAQLMTDGQIITVYYKPFAYIGGNIPGVMLPTAMLIAIVMVALVIFIDRKTSIGLMIQSVGINATAARYAGIKVTAVLFAVYIFSGFCAGCAGLIEGSLIRAADANNAGLNMEMDAILAVTLGGTLMVGGRYYIGGTIIGAITIQTLTTTMYAVGVSSDRLPAVKAIVILMIIVIQSEKFKQMYQDFKAKRLNHDAHKEAENA</sequence>
<evidence type="ECO:0000256" key="5">
    <source>
        <dbReference type="ARBA" id="ARBA00022989"/>
    </source>
</evidence>
<proteinExistence type="inferred from homology"/>
<evidence type="ECO:0000256" key="3">
    <source>
        <dbReference type="ARBA" id="ARBA00022475"/>
    </source>
</evidence>
<keyword evidence="4 7" id="KW-0812">Transmembrane</keyword>
<evidence type="ECO:0000313" key="9">
    <source>
        <dbReference type="Proteomes" id="UP000731465"/>
    </source>
</evidence>
<keyword evidence="6 7" id="KW-0472">Membrane</keyword>